<evidence type="ECO:0000313" key="5">
    <source>
        <dbReference type="EMBL" id="CAB9519775.1"/>
    </source>
</evidence>
<evidence type="ECO:0000256" key="1">
    <source>
        <dbReference type="ARBA" id="ARBA00005705"/>
    </source>
</evidence>
<feature type="region of interest" description="Disordered" evidence="2">
    <location>
        <begin position="572"/>
        <end position="593"/>
    </location>
</feature>
<organism evidence="5 6">
    <name type="scientific">Seminavis robusta</name>
    <dbReference type="NCBI Taxonomy" id="568900"/>
    <lineage>
        <taxon>Eukaryota</taxon>
        <taxon>Sar</taxon>
        <taxon>Stramenopiles</taxon>
        <taxon>Ochrophyta</taxon>
        <taxon>Bacillariophyta</taxon>
        <taxon>Bacillariophyceae</taxon>
        <taxon>Bacillariophycidae</taxon>
        <taxon>Naviculales</taxon>
        <taxon>Naviculaceae</taxon>
        <taxon>Seminavis</taxon>
    </lineage>
</organism>
<keyword evidence="6" id="KW-1185">Reference proteome</keyword>
<dbReference type="GO" id="GO:0006508">
    <property type="term" value="P:proteolysis"/>
    <property type="evidence" value="ECO:0007669"/>
    <property type="project" value="InterPro"/>
</dbReference>
<dbReference type="Pfam" id="PF03577">
    <property type="entry name" value="Peptidase_C69"/>
    <property type="match status" value="1"/>
</dbReference>
<dbReference type="PANTHER" id="PTHR12994">
    <property type="entry name" value="SECERNIN"/>
    <property type="match status" value="1"/>
</dbReference>
<sequence>MSNLMNAIALLLLGSATLNTPWVSPVHACTTLLVGRKATVDGSVLVSHSDDGGGIADPRILQIPSKPWNLTLRDQQSIVRPVMPDLEDFDRYNGDPIGSVEIPRNMTDFGTNSNNSNNTTYSYFDGTYGILNTQQLIVGGESTCSAVFTAQAGPARLNINELSRIALEYTSKARQAIRLMGYLAERYGFYGASDNLEGGAESLLVADPQEGFVLHILPDDTGTSAIWVAQRVPDHHVTVVANMFIIRTVDPDDTHNFMGNFEYMYQVAQRNNLWHPNNSNAPVFDFTRIFSNGEYGHQYYSGRRIWGAYRLVAPSLELASTYDNLLLVSPYPFSIPPDQLLSLQDLFRIHRDYYQDTPFDLSKGLAAGPFGNPDRFTVPSHQRHAIAEKYYHGQQQQQATGVGWERPIALFRTTYTTVSQVHSSHNSKDDGTLWLGVYAPHATCFLPFSTRVTSLPDSITQGHMTKLDKSTAFWTFRYMHSLARLRYNLLAPLIHEAQTKWEGIALELQQSILQQQDDAETVTQLYHNHTAHVLRAWWELADTLVFLYADGYDNQQEFKAPALGYPTEWLERVGYQNGPPPPPPPTSQNHDDNTLPFGVVTTILFLVVVVAVLCKWRNTFQHHYHKNEHKKHHQHHHHTQTPETIRSDSMDSMDRFVPLGDKKNHYGSLQ</sequence>
<feature type="region of interest" description="Disordered" evidence="2">
    <location>
        <begin position="626"/>
        <end position="670"/>
    </location>
</feature>
<keyword evidence="3" id="KW-0472">Membrane</keyword>
<dbReference type="OrthoDB" id="5175656at2759"/>
<dbReference type="InterPro" id="IPR005322">
    <property type="entry name" value="Peptidase_C69"/>
</dbReference>
<comment type="caution">
    <text evidence="5">The sequence shown here is derived from an EMBL/GenBank/DDBJ whole genome shotgun (WGS) entry which is preliminary data.</text>
</comment>
<protein>
    <submittedName>
        <fullName evidence="5">Peptidase family C69</fullName>
    </submittedName>
</protein>
<reference evidence="5" key="1">
    <citation type="submission" date="2020-06" db="EMBL/GenBank/DDBJ databases">
        <authorList>
            <consortium name="Plant Systems Biology data submission"/>
        </authorList>
    </citation>
    <scope>NUCLEOTIDE SEQUENCE</scope>
    <source>
        <strain evidence="5">D6</strain>
    </source>
</reference>
<dbReference type="EMBL" id="CAICTM010001044">
    <property type="protein sequence ID" value="CAB9519775.1"/>
    <property type="molecule type" value="Genomic_DNA"/>
</dbReference>
<dbReference type="PANTHER" id="PTHR12994:SF17">
    <property type="entry name" value="LD30995P"/>
    <property type="match status" value="1"/>
</dbReference>
<keyword evidence="3" id="KW-0812">Transmembrane</keyword>
<dbReference type="Proteomes" id="UP001153069">
    <property type="component" value="Unassembled WGS sequence"/>
</dbReference>
<name>A0A9N8HP78_9STRA</name>
<comment type="similarity">
    <text evidence="1">Belongs to the peptidase C69 family. Secernin subfamily.</text>
</comment>
<accession>A0A9N8HP78</accession>
<gene>
    <name evidence="5" type="ORF">SEMRO_1046_G235010.1</name>
</gene>
<feature type="transmembrane region" description="Helical" evidence="3">
    <location>
        <begin position="595"/>
        <end position="616"/>
    </location>
</feature>
<evidence type="ECO:0000256" key="2">
    <source>
        <dbReference type="SAM" id="MobiDB-lite"/>
    </source>
</evidence>
<evidence type="ECO:0000313" key="6">
    <source>
        <dbReference type="Proteomes" id="UP001153069"/>
    </source>
</evidence>
<evidence type="ECO:0000256" key="4">
    <source>
        <dbReference type="SAM" id="SignalP"/>
    </source>
</evidence>
<feature type="chain" id="PRO_5040198956" evidence="4">
    <location>
        <begin position="29"/>
        <end position="670"/>
    </location>
</feature>
<evidence type="ECO:0000256" key="3">
    <source>
        <dbReference type="SAM" id="Phobius"/>
    </source>
</evidence>
<feature type="compositionally biased region" description="Basic and acidic residues" evidence="2">
    <location>
        <begin position="645"/>
        <end position="664"/>
    </location>
</feature>
<keyword evidence="4" id="KW-0732">Signal</keyword>
<feature type="signal peptide" evidence="4">
    <location>
        <begin position="1"/>
        <end position="28"/>
    </location>
</feature>
<feature type="compositionally biased region" description="Basic residues" evidence="2">
    <location>
        <begin position="626"/>
        <end position="639"/>
    </location>
</feature>
<dbReference type="GO" id="GO:0016805">
    <property type="term" value="F:dipeptidase activity"/>
    <property type="evidence" value="ECO:0007669"/>
    <property type="project" value="InterPro"/>
</dbReference>
<keyword evidence="3" id="KW-1133">Transmembrane helix</keyword>
<dbReference type="AlphaFoldDB" id="A0A9N8HP78"/>
<dbReference type="GO" id="GO:0070004">
    <property type="term" value="F:cysteine-type exopeptidase activity"/>
    <property type="evidence" value="ECO:0007669"/>
    <property type="project" value="InterPro"/>
</dbReference>
<proteinExistence type="inferred from homology"/>